<dbReference type="InterPro" id="IPR010827">
    <property type="entry name" value="BamA/TamA_POTRA"/>
</dbReference>
<evidence type="ECO:0000256" key="1">
    <source>
        <dbReference type="ARBA" id="ARBA00004370"/>
    </source>
</evidence>
<dbReference type="InterPro" id="IPR000184">
    <property type="entry name" value="Bac_surfAg_D15"/>
</dbReference>
<dbReference type="Pfam" id="PF01103">
    <property type="entry name" value="Omp85"/>
    <property type="match status" value="1"/>
</dbReference>
<evidence type="ECO:0000256" key="4">
    <source>
        <dbReference type="ARBA" id="ARBA00022737"/>
    </source>
</evidence>
<accession>A0A0S8JZV3</accession>
<evidence type="ECO:0000256" key="2">
    <source>
        <dbReference type="ARBA" id="ARBA00022452"/>
    </source>
</evidence>
<keyword evidence="2" id="KW-1134">Transmembrane beta strand</keyword>
<keyword evidence="5" id="KW-0472">Membrane</keyword>
<evidence type="ECO:0000256" key="3">
    <source>
        <dbReference type="ARBA" id="ARBA00022692"/>
    </source>
</evidence>
<dbReference type="PANTHER" id="PTHR12815:SF18">
    <property type="entry name" value="SORTING AND ASSEMBLY MACHINERY COMPONENT 50 HOMOLOG"/>
    <property type="match status" value="1"/>
</dbReference>
<dbReference type="Gene3D" id="3.10.20.310">
    <property type="entry name" value="membrane protein fhac"/>
    <property type="match status" value="3"/>
</dbReference>
<dbReference type="Proteomes" id="UP000050975">
    <property type="component" value="Unassembled WGS sequence"/>
</dbReference>
<sequence>MIGIILLLAGVTEFRVRSIEVTGNEYFKESAITKILLTKTKSLLRKGIFNESVFNGDVLAVENLCIYEGFLDVAVEPTVHYDSSEMRVDISLHITEGAQYFVEAIEFDGNEIFTAESLTQELTMRTGEIFDPRKISNDNYVIRYLYDDLGYADVMVESKYRVRNEKVIVTHRIVEGAKQFVGQIEIRGLRHTDTSVVFRQINMTHGDVFRYARILESQRKMYRLEIFTAIRTQVENSKIPNHKDIRFLLTEREWMAMKLRAGYGTRDRLRFGLGFAHYNVFGRAYQGKVDGKVSFVEQRVSTSMTFPRTFRLPGRLGVGFFFKRLEETGYTTQSLGGNVVTRFELGSNELSAKYEVERISTYYGEGDSTDHDMLHGMIVGWLRDKRNDPFYTTHGYYTNVNFEISGIVFPSDVDYVRPTAQIRVYRSLAGFVFAVAFKAGMVKPFAPTIAVPVYKRFYCGGSSSVRGYAERAIGPVDENDNPLGGRFLGELSAEVRFPLYKILGGVVFIDGGNIWQEYGEIPQGLRWGIGAGLRLRTPLGSIRFDYGFKLDRQEDESIGSLHFAIGESF</sequence>
<dbReference type="InterPro" id="IPR034746">
    <property type="entry name" value="POTRA"/>
</dbReference>
<dbReference type="NCBIfam" id="TIGR03303">
    <property type="entry name" value="OM_YaeT"/>
    <property type="match status" value="1"/>
</dbReference>
<organism evidence="9 10">
    <name type="scientific">candidate division WOR_3 bacterium SM1_77</name>
    <dbReference type="NCBI Taxonomy" id="1703778"/>
    <lineage>
        <taxon>Bacteria</taxon>
        <taxon>Bacteria division WOR-3</taxon>
    </lineage>
</organism>
<evidence type="ECO:0000259" key="8">
    <source>
        <dbReference type="PROSITE" id="PS51779"/>
    </source>
</evidence>
<dbReference type="GO" id="GO:0009279">
    <property type="term" value="C:cell outer membrane"/>
    <property type="evidence" value="ECO:0007669"/>
    <property type="project" value="UniProtKB-UniRule"/>
</dbReference>
<reference evidence="9 10" key="1">
    <citation type="journal article" date="2015" name="Microbiome">
        <title>Genomic resolution of linkages in carbon, nitrogen, and sulfur cycling among widespread estuary sediment bacteria.</title>
        <authorList>
            <person name="Baker B.J."/>
            <person name="Lazar C.S."/>
            <person name="Teske A.P."/>
            <person name="Dick G.J."/>
        </authorList>
    </citation>
    <scope>NUCLEOTIDE SEQUENCE [LARGE SCALE GENOMIC DNA]</scope>
    <source>
        <strain evidence="9">SM1_77</strain>
    </source>
</reference>
<keyword evidence="4" id="KW-0677">Repeat</keyword>
<comment type="caution">
    <text evidence="9">The sequence shown here is derived from an EMBL/GenBank/DDBJ whole genome shotgun (WGS) entry which is preliminary data.</text>
</comment>
<dbReference type="AlphaFoldDB" id="A0A0S8JZV3"/>
<evidence type="ECO:0000313" key="9">
    <source>
        <dbReference type="EMBL" id="KPL15024.1"/>
    </source>
</evidence>
<name>A0A0S8JZV3_UNCW3</name>
<dbReference type="InterPro" id="IPR023707">
    <property type="entry name" value="OM_assembly_BamA"/>
</dbReference>
<dbReference type="Pfam" id="PF07244">
    <property type="entry name" value="POTRA"/>
    <property type="match status" value="2"/>
</dbReference>
<keyword evidence="3" id="KW-0812">Transmembrane</keyword>
<dbReference type="Gene3D" id="2.40.160.50">
    <property type="entry name" value="membrane protein fhac: a member of the omp85/tpsb transporter family"/>
    <property type="match status" value="1"/>
</dbReference>
<dbReference type="GO" id="GO:0071709">
    <property type="term" value="P:membrane assembly"/>
    <property type="evidence" value="ECO:0007669"/>
    <property type="project" value="InterPro"/>
</dbReference>
<gene>
    <name evidence="9" type="ORF">AMJ74_02310</name>
</gene>
<evidence type="ECO:0000256" key="6">
    <source>
        <dbReference type="ARBA" id="ARBA00023237"/>
    </source>
</evidence>
<feature type="domain" description="POTRA" evidence="8">
    <location>
        <begin position="14"/>
        <end position="97"/>
    </location>
</feature>
<evidence type="ECO:0000313" key="10">
    <source>
        <dbReference type="Proteomes" id="UP000050975"/>
    </source>
</evidence>
<evidence type="ECO:0000256" key="7">
    <source>
        <dbReference type="NCBIfam" id="TIGR03303"/>
    </source>
</evidence>
<proteinExistence type="predicted"/>
<dbReference type="PANTHER" id="PTHR12815">
    <property type="entry name" value="SORTING AND ASSEMBLY MACHINERY SAMM50 PROTEIN FAMILY MEMBER"/>
    <property type="match status" value="1"/>
</dbReference>
<protein>
    <recommendedName>
        <fullName evidence="7">Outer membrane protein assembly factor BamA</fullName>
    </recommendedName>
</protein>
<dbReference type="PROSITE" id="PS51779">
    <property type="entry name" value="POTRA"/>
    <property type="match status" value="1"/>
</dbReference>
<evidence type="ECO:0000256" key="5">
    <source>
        <dbReference type="ARBA" id="ARBA00023136"/>
    </source>
</evidence>
<dbReference type="InterPro" id="IPR039910">
    <property type="entry name" value="D15-like"/>
</dbReference>
<keyword evidence="6" id="KW-0998">Cell outer membrane</keyword>
<dbReference type="EMBL" id="LJVE01000026">
    <property type="protein sequence ID" value="KPL15024.1"/>
    <property type="molecule type" value="Genomic_DNA"/>
</dbReference>
<comment type="subcellular location">
    <subcellularLocation>
        <location evidence="1">Membrane</location>
    </subcellularLocation>
</comment>